<dbReference type="EMBL" id="PP965496">
    <property type="protein sequence ID" value="XCO00246.1"/>
    <property type="molecule type" value="Genomic_DNA"/>
</dbReference>
<proteinExistence type="predicted"/>
<organism evidence="1">
    <name type="scientific">Geladintestivirus 6</name>
    <dbReference type="NCBI Taxonomy" id="3233138"/>
    <lineage>
        <taxon>Viruses</taxon>
        <taxon>Duplodnaviria</taxon>
        <taxon>Heunggongvirae</taxon>
        <taxon>Uroviricota</taxon>
        <taxon>Caudoviricetes</taxon>
        <taxon>Crassvirales</taxon>
    </lineage>
</organism>
<sequence>MAQITETPLFIMESEITTFSQCHPEYNYYTRVYYKDNTFVGYLAYKNKPQN</sequence>
<name>A0AAU8MHG9_9CAUD</name>
<accession>A0AAU8MHG9</accession>
<protein>
    <submittedName>
        <fullName evidence="1">Uncharacterized protein</fullName>
    </submittedName>
</protein>
<reference evidence="1" key="1">
    <citation type="submission" date="2024-06" db="EMBL/GenBank/DDBJ databases">
        <title>Intestivirid acquisition increases across infancy in a wild primate population.</title>
        <authorList>
            <person name="Schneider-Creas I.A."/>
            <person name="Moya I.L."/>
            <person name="Chiou K.L."/>
            <person name="Baniel A."/>
            <person name="Azanaw Haile A."/>
            <person name="Kebede F."/>
            <person name="Abebe B."/>
            <person name="Snyder-Mackler N."/>
            <person name="Varsani A."/>
        </authorList>
    </citation>
    <scope>NUCLEOTIDE SEQUENCE</scope>
    <source>
        <strain evidence="1">Int_RNL_2018_1178_PEE</strain>
    </source>
</reference>
<evidence type="ECO:0000313" key="1">
    <source>
        <dbReference type="EMBL" id="XCO00246.1"/>
    </source>
</evidence>